<reference evidence="2 3" key="1">
    <citation type="journal article" date="2023" name="bioRxiv">
        <title>Conserved and derived expression patterns and positive selection on dental genes reveal complex evolutionary context of ever-growing rodent molars.</title>
        <authorList>
            <person name="Calamari Z.T."/>
            <person name="Song A."/>
            <person name="Cohen E."/>
            <person name="Akter M."/>
            <person name="Roy R.D."/>
            <person name="Hallikas O."/>
            <person name="Christensen M.M."/>
            <person name="Li P."/>
            <person name="Marangoni P."/>
            <person name="Jernvall J."/>
            <person name="Klein O.D."/>
        </authorList>
    </citation>
    <scope>NUCLEOTIDE SEQUENCE [LARGE SCALE GENOMIC DNA]</scope>
    <source>
        <strain evidence="2">V071</strain>
    </source>
</reference>
<feature type="compositionally biased region" description="Gly residues" evidence="1">
    <location>
        <begin position="85"/>
        <end position="95"/>
    </location>
</feature>
<sequence>MRAEKDKERVVQQARACWRGSQHPSLTRENPTAPASSGTDPSLPPRPSTPGGTPPHSGLVRPLPPFAPVPGLGTYSGGAARLPGSGPGPREGGAAGKLAHCPRGASLGRRPGAAGGRGEQRAHSPRAQPVASPGRWRKPPGLRRGQAQAGPPNHGLLFPAGCWRRKPAEQLPHSQLRVWRWRSEVLLRSPLRSPSISRAARCCALAGASLLAHGIGPPLPGTTPFPGPSAFPPTQPSPTRGARSPRPGSFSPSGDTRSLAPVRPSPKRSTESRRPMAQPTALAQKLVRPIRAVCRILQIPESDPSNLRP</sequence>
<feature type="compositionally biased region" description="Polar residues" evidence="1">
    <location>
        <begin position="22"/>
        <end position="38"/>
    </location>
</feature>
<evidence type="ECO:0000313" key="2">
    <source>
        <dbReference type="EMBL" id="KAK7810367.1"/>
    </source>
</evidence>
<accession>A0AAW0I860</accession>
<dbReference type="EMBL" id="JBBHLL010000198">
    <property type="protein sequence ID" value="KAK7810367.1"/>
    <property type="molecule type" value="Genomic_DNA"/>
</dbReference>
<feature type="compositionally biased region" description="Low complexity" evidence="1">
    <location>
        <begin position="240"/>
        <end position="254"/>
    </location>
</feature>
<dbReference type="AlphaFoldDB" id="A0AAW0I860"/>
<feature type="compositionally biased region" description="Pro residues" evidence="1">
    <location>
        <begin position="219"/>
        <end position="236"/>
    </location>
</feature>
<organism evidence="2 3">
    <name type="scientific">Myodes glareolus</name>
    <name type="common">Bank vole</name>
    <name type="synonym">Clethrionomys glareolus</name>
    <dbReference type="NCBI Taxonomy" id="447135"/>
    <lineage>
        <taxon>Eukaryota</taxon>
        <taxon>Metazoa</taxon>
        <taxon>Chordata</taxon>
        <taxon>Craniata</taxon>
        <taxon>Vertebrata</taxon>
        <taxon>Euteleostomi</taxon>
        <taxon>Mammalia</taxon>
        <taxon>Eutheria</taxon>
        <taxon>Euarchontoglires</taxon>
        <taxon>Glires</taxon>
        <taxon>Rodentia</taxon>
        <taxon>Myomorpha</taxon>
        <taxon>Muroidea</taxon>
        <taxon>Cricetidae</taxon>
        <taxon>Arvicolinae</taxon>
        <taxon>Myodes</taxon>
    </lineage>
</organism>
<evidence type="ECO:0000313" key="3">
    <source>
        <dbReference type="Proteomes" id="UP001488838"/>
    </source>
</evidence>
<proteinExistence type="predicted"/>
<evidence type="ECO:0000256" key="1">
    <source>
        <dbReference type="SAM" id="MobiDB-lite"/>
    </source>
</evidence>
<gene>
    <name evidence="2" type="ORF">U0070_022130</name>
</gene>
<feature type="compositionally biased region" description="Low complexity" evidence="1">
    <location>
        <begin position="49"/>
        <end position="58"/>
    </location>
</feature>
<feature type="region of interest" description="Disordered" evidence="1">
    <location>
        <begin position="1"/>
        <end position="158"/>
    </location>
</feature>
<dbReference type="Proteomes" id="UP001488838">
    <property type="component" value="Unassembled WGS sequence"/>
</dbReference>
<name>A0AAW0I860_MYOGA</name>
<protein>
    <submittedName>
        <fullName evidence="2">Uncharacterized protein</fullName>
    </submittedName>
</protein>
<feature type="compositionally biased region" description="Low complexity" evidence="1">
    <location>
        <begin position="103"/>
        <end position="112"/>
    </location>
</feature>
<feature type="region of interest" description="Disordered" evidence="1">
    <location>
        <begin position="219"/>
        <end position="283"/>
    </location>
</feature>
<keyword evidence="3" id="KW-1185">Reference proteome</keyword>
<feature type="compositionally biased region" description="Basic and acidic residues" evidence="1">
    <location>
        <begin position="1"/>
        <end position="10"/>
    </location>
</feature>
<comment type="caution">
    <text evidence="2">The sequence shown here is derived from an EMBL/GenBank/DDBJ whole genome shotgun (WGS) entry which is preliminary data.</text>
</comment>